<evidence type="ECO:0000256" key="1">
    <source>
        <dbReference type="SAM" id="MobiDB-lite"/>
    </source>
</evidence>
<feature type="compositionally biased region" description="Basic and acidic residues" evidence="1">
    <location>
        <begin position="202"/>
        <end position="211"/>
    </location>
</feature>
<name>A0AB74UGU8_9VIRU</name>
<dbReference type="EMBL" id="PQ287320">
    <property type="protein sequence ID" value="XHV10827.1"/>
    <property type="molecule type" value="Genomic_DNA"/>
</dbReference>
<proteinExistence type="predicted"/>
<reference evidence="2" key="1">
    <citation type="submission" date="2024-10" db="EMBL/GenBank/DDBJ databases">
        <title>Genetic diversity among independent isolates of the Dolichocephalovirinae subfamily.</title>
        <authorList>
            <person name="Ely B."/>
            <person name="Thomas Q."/>
            <person name="Mohammadi T."/>
        </authorList>
    </citation>
    <scope>NUCLEOTIDE SEQUENCE</scope>
</reference>
<organism evidence="2">
    <name type="scientific">Caulobacter phage BL57</name>
    <dbReference type="NCBI Taxonomy" id="3348355"/>
    <lineage>
        <taxon>Viruses</taxon>
    </lineage>
</organism>
<feature type="region of interest" description="Disordered" evidence="1">
    <location>
        <begin position="199"/>
        <end position="238"/>
    </location>
</feature>
<evidence type="ECO:0000313" key="2">
    <source>
        <dbReference type="EMBL" id="XHV10827.1"/>
    </source>
</evidence>
<sequence length="238" mass="25449">MSTTTASVLRPTSPSDPRPTAVDAAVLKLAIGRALPAVMEWARLRQPDFTAAHAEYALVEAMEVAGLDPFRIGVVLASRFNWSVDYALVRMLDAVVEAMPSAYRAVVGRWVARTGIRFPAKEGDTVEFFDIQGVRRVGIVQGVAALTASAYVRPTVGVEVSDTVLEIAAEAVAANITQGRYEPERPILGARYDDAPALAAKAEAERPRRTDAAASPETPAPFPHLTDFRPDPSGPAIA</sequence>
<protein>
    <submittedName>
        <fullName evidence="2">Uncharacterized protein</fullName>
    </submittedName>
</protein>
<gene>
    <name evidence="2" type="ORF">BL57_355</name>
</gene>
<accession>A0AB74UGU8</accession>